<dbReference type="Pfam" id="PF01807">
    <property type="entry name" value="Zn_ribbon_DnaG"/>
    <property type="match status" value="1"/>
</dbReference>
<evidence type="ECO:0000256" key="5">
    <source>
        <dbReference type="ARBA" id="ARBA00022705"/>
    </source>
</evidence>
<evidence type="ECO:0000256" key="6">
    <source>
        <dbReference type="ARBA" id="ARBA00022723"/>
    </source>
</evidence>
<dbReference type="GO" id="GO:0000428">
    <property type="term" value="C:DNA-directed RNA polymerase complex"/>
    <property type="evidence" value="ECO:0007669"/>
    <property type="project" value="UniProtKB-KW"/>
</dbReference>
<dbReference type="GO" id="GO:0003677">
    <property type="term" value="F:DNA binding"/>
    <property type="evidence" value="ECO:0007669"/>
    <property type="project" value="InterPro"/>
</dbReference>
<protein>
    <submittedName>
        <fullName evidence="11">Virulence-associated protein E</fullName>
    </submittedName>
</protein>
<evidence type="ECO:0000259" key="10">
    <source>
        <dbReference type="SMART" id="SM00400"/>
    </source>
</evidence>
<keyword evidence="8" id="KW-0862">Zinc</keyword>
<dbReference type="Gene3D" id="3.40.1360.10">
    <property type="match status" value="1"/>
</dbReference>
<keyword evidence="5" id="KW-0235">DNA replication</keyword>
<dbReference type="PANTHER" id="PTHR30313:SF2">
    <property type="entry name" value="DNA PRIMASE"/>
    <property type="match status" value="1"/>
</dbReference>
<sequence>MTRLDLDAIRRANPLPAIAGKLVKLKLAGAEFKGCCPFHADRTPSFTIYSGGQRFQCFGCGAAGDVLDFVRRAYSVSLPEAAQILEAGNVPRAAVSGSKLAALEKRDRSPEALAVWQRAEAAAGTLAEAYLRSRGINPPYPAALRFLRLPCGNLGQTPCLICAVQDVGGAVTGIQRIFLAQDGQGKADLPKPKLSLGAIKGGAIRLGDLDGSGCLTVCEGPEDGLSLLEIMGGPVWVSAGTTFLPAMQFPPEVRSIVIGADNDSAGREAADKAARAFVERGLSVRIIRPLPDCKDFNDELRSAAHGC</sequence>
<dbReference type="InterPro" id="IPR050219">
    <property type="entry name" value="DnaG_primase"/>
</dbReference>
<dbReference type="EMBL" id="CP042345">
    <property type="protein sequence ID" value="QEA16439.1"/>
    <property type="molecule type" value="Genomic_DNA"/>
</dbReference>
<dbReference type="SMART" id="SM00400">
    <property type="entry name" value="ZnF_CHCC"/>
    <property type="match status" value="1"/>
</dbReference>
<evidence type="ECO:0000256" key="8">
    <source>
        <dbReference type="ARBA" id="ARBA00022833"/>
    </source>
</evidence>
<accession>A0A5B8S4G0</accession>
<evidence type="ECO:0000256" key="3">
    <source>
        <dbReference type="ARBA" id="ARBA00022679"/>
    </source>
</evidence>
<dbReference type="OrthoDB" id="7465087at2"/>
<evidence type="ECO:0000256" key="4">
    <source>
        <dbReference type="ARBA" id="ARBA00022695"/>
    </source>
</evidence>
<dbReference type="GO" id="GO:0003899">
    <property type="term" value="F:DNA-directed RNA polymerase activity"/>
    <property type="evidence" value="ECO:0007669"/>
    <property type="project" value="InterPro"/>
</dbReference>
<keyword evidence="3" id="KW-0808">Transferase</keyword>
<keyword evidence="4" id="KW-0548">Nucleotidyltransferase</keyword>
<dbReference type="Pfam" id="PF13362">
    <property type="entry name" value="Toprim_3"/>
    <property type="match status" value="1"/>
</dbReference>
<dbReference type="KEGG" id="ngf:FRF71_10020"/>
<dbReference type="Pfam" id="PF23639">
    <property type="entry name" value="DUF7146"/>
    <property type="match status" value="1"/>
</dbReference>
<evidence type="ECO:0000256" key="1">
    <source>
        <dbReference type="ARBA" id="ARBA00022478"/>
    </source>
</evidence>
<keyword evidence="12" id="KW-1185">Reference proteome</keyword>
<dbReference type="RefSeq" id="WP_147090520.1">
    <property type="nucleotide sequence ID" value="NZ_BAABJD010000006.1"/>
</dbReference>
<keyword evidence="6" id="KW-0479">Metal-binding</keyword>
<dbReference type="InterPro" id="IPR034154">
    <property type="entry name" value="TOPRIM_DnaG/twinkle"/>
</dbReference>
<dbReference type="GO" id="GO:0006269">
    <property type="term" value="P:DNA replication, synthesis of primer"/>
    <property type="evidence" value="ECO:0007669"/>
    <property type="project" value="UniProtKB-KW"/>
</dbReference>
<evidence type="ECO:0000313" key="11">
    <source>
        <dbReference type="EMBL" id="QEA16439.1"/>
    </source>
</evidence>
<dbReference type="GO" id="GO:1990077">
    <property type="term" value="C:primosome complex"/>
    <property type="evidence" value="ECO:0007669"/>
    <property type="project" value="UniProtKB-KW"/>
</dbReference>
<dbReference type="InterPro" id="IPR036977">
    <property type="entry name" value="DNA_primase_Znf_CHC2"/>
</dbReference>
<dbReference type="InterPro" id="IPR055570">
    <property type="entry name" value="DUF7146"/>
</dbReference>
<evidence type="ECO:0000256" key="9">
    <source>
        <dbReference type="ARBA" id="ARBA00023163"/>
    </source>
</evidence>
<name>A0A5B8S4G0_9SPHN</name>
<keyword evidence="9" id="KW-0804">Transcription</keyword>
<evidence type="ECO:0000256" key="2">
    <source>
        <dbReference type="ARBA" id="ARBA00022515"/>
    </source>
</evidence>
<dbReference type="CDD" id="cd01029">
    <property type="entry name" value="TOPRIM_primases"/>
    <property type="match status" value="1"/>
</dbReference>
<evidence type="ECO:0000256" key="7">
    <source>
        <dbReference type="ARBA" id="ARBA00022771"/>
    </source>
</evidence>
<dbReference type="GO" id="GO:0005737">
    <property type="term" value="C:cytoplasm"/>
    <property type="evidence" value="ECO:0007669"/>
    <property type="project" value="TreeGrafter"/>
</dbReference>
<dbReference type="InterPro" id="IPR002694">
    <property type="entry name" value="Znf_CHC2"/>
</dbReference>
<organism evidence="11 12">
    <name type="scientific">Novosphingobium ginsenosidimutans</name>
    <dbReference type="NCBI Taxonomy" id="1176536"/>
    <lineage>
        <taxon>Bacteria</taxon>
        <taxon>Pseudomonadati</taxon>
        <taxon>Pseudomonadota</taxon>
        <taxon>Alphaproteobacteria</taxon>
        <taxon>Sphingomonadales</taxon>
        <taxon>Sphingomonadaceae</taxon>
        <taxon>Novosphingobium</taxon>
    </lineage>
</organism>
<keyword evidence="7" id="KW-0863">Zinc-finger</keyword>
<dbReference type="InterPro" id="IPR006171">
    <property type="entry name" value="TOPRIM_dom"/>
</dbReference>
<reference evidence="11 12" key="1">
    <citation type="journal article" date="2013" name="J. Microbiol. Biotechnol.">
        <title>Novosphingobium ginsenosidimutans sp. nov., with the ability to convert ginsenoside.</title>
        <authorList>
            <person name="Kim J.K."/>
            <person name="He D."/>
            <person name="Liu Q.M."/>
            <person name="Park H.Y."/>
            <person name="Jung M.S."/>
            <person name="Yoon M.H."/>
            <person name="Kim S.C."/>
            <person name="Im W.T."/>
        </authorList>
    </citation>
    <scope>NUCLEOTIDE SEQUENCE [LARGE SCALE GENOMIC DNA]</scope>
    <source>
        <strain evidence="11 12">FW-6</strain>
    </source>
</reference>
<dbReference type="SUPFAM" id="SSF56731">
    <property type="entry name" value="DNA primase core"/>
    <property type="match status" value="1"/>
</dbReference>
<dbReference type="PANTHER" id="PTHR30313">
    <property type="entry name" value="DNA PRIMASE"/>
    <property type="match status" value="1"/>
</dbReference>
<keyword evidence="2" id="KW-0639">Primosome</keyword>
<keyword evidence="1" id="KW-0240">DNA-directed RNA polymerase</keyword>
<feature type="domain" description="Zinc finger CHC2-type" evidence="10">
    <location>
        <begin position="32"/>
        <end position="86"/>
    </location>
</feature>
<dbReference type="AlphaFoldDB" id="A0A5B8S4G0"/>
<evidence type="ECO:0000313" key="12">
    <source>
        <dbReference type="Proteomes" id="UP000321172"/>
    </source>
</evidence>
<proteinExistence type="predicted"/>
<dbReference type="Proteomes" id="UP000321172">
    <property type="component" value="Chromosome"/>
</dbReference>
<dbReference type="SUPFAM" id="SSF57783">
    <property type="entry name" value="Zinc beta-ribbon"/>
    <property type="match status" value="1"/>
</dbReference>
<dbReference type="GO" id="GO:0008270">
    <property type="term" value="F:zinc ion binding"/>
    <property type="evidence" value="ECO:0007669"/>
    <property type="project" value="UniProtKB-KW"/>
</dbReference>
<gene>
    <name evidence="11" type="ORF">FRF71_10020</name>
</gene>
<dbReference type="Gene3D" id="3.90.580.10">
    <property type="entry name" value="Zinc finger, CHC2-type domain"/>
    <property type="match status" value="1"/>
</dbReference>